<dbReference type="Pfam" id="PF00082">
    <property type="entry name" value="Peptidase_S8"/>
    <property type="match status" value="1"/>
</dbReference>
<accession>A0A328FHX8</accession>
<name>A0A328FHX8_9BACT</name>
<dbReference type="SUPFAM" id="SSF52743">
    <property type="entry name" value="Subtilisin-like"/>
    <property type="match status" value="1"/>
</dbReference>
<dbReference type="PROSITE" id="PS51892">
    <property type="entry name" value="SUBTILASE"/>
    <property type="match status" value="1"/>
</dbReference>
<keyword evidence="2" id="KW-0645">Protease</keyword>
<dbReference type="InterPro" id="IPR050131">
    <property type="entry name" value="Peptidase_S8_subtilisin-like"/>
</dbReference>
<reference evidence="8 9" key="1">
    <citation type="submission" date="2018-06" db="EMBL/GenBank/DDBJ databases">
        <title>Complete Genome Sequence of Desulfobacter hydrogenophilus (DSM3380).</title>
        <authorList>
            <person name="Marietou A."/>
            <person name="Schreiber L."/>
            <person name="Marshall I."/>
            <person name="Jorgensen B."/>
        </authorList>
    </citation>
    <scope>NUCLEOTIDE SEQUENCE [LARGE SCALE GENOMIC DNA]</scope>
    <source>
        <strain evidence="8 9">DSM 3380</strain>
    </source>
</reference>
<evidence type="ECO:0000313" key="10">
    <source>
        <dbReference type="Proteomes" id="UP000293902"/>
    </source>
</evidence>
<keyword evidence="3" id="KW-0378">Hydrolase</keyword>
<evidence type="ECO:0000313" key="8">
    <source>
        <dbReference type="EMBL" id="RAM03082.1"/>
    </source>
</evidence>
<proteinExistence type="inferred from homology"/>
<dbReference type="Proteomes" id="UP000248798">
    <property type="component" value="Unassembled WGS sequence"/>
</dbReference>
<dbReference type="EMBL" id="CP036313">
    <property type="protein sequence ID" value="QBH12847.1"/>
    <property type="molecule type" value="Genomic_DNA"/>
</dbReference>
<comment type="similarity">
    <text evidence="1 5">Belongs to the peptidase S8 family.</text>
</comment>
<organism evidence="8 9">
    <name type="scientific">Desulfobacter hydrogenophilus</name>
    <dbReference type="NCBI Taxonomy" id="2291"/>
    <lineage>
        <taxon>Bacteria</taxon>
        <taxon>Pseudomonadati</taxon>
        <taxon>Thermodesulfobacteriota</taxon>
        <taxon>Desulfobacteria</taxon>
        <taxon>Desulfobacterales</taxon>
        <taxon>Desulfobacteraceae</taxon>
        <taxon>Desulfobacter</taxon>
    </lineage>
</organism>
<reference evidence="7 10" key="2">
    <citation type="submission" date="2019-02" db="EMBL/GenBank/DDBJ databases">
        <title>Complete genome sequence of Desulfobacter hydrogenophilus AcRS1.</title>
        <authorList>
            <person name="Marietou A."/>
            <person name="Lund M.B."/>
            <person name="Marshall I.P.G."/>
            <person name="Schreiber L."/>
            <person name="Jorgensen B."/>
        </authorList>
    </citation>
    <scope>NUCLEOTIDE SEQUENCE [LARGE SCALE GENOMIC DNA]</scope>
    <source>
        <strain evidence="7 10">AcRS1</strain>
    </source>
</reference>
<dbReference type="GO" id="GO:0004252">
    <property type="term" value="F:serine-type endopeptidase activity"/>
    <property type="evidence" value="ECO:0007669"/>
    <property type="project" value="InterPro"/>
</dbReference>
<dbReference type="PANTHER" id="PTHR43806">
    <property type="entry name" value="PEPTIDASE S8"/>
    <property type="match status" value="1"/>
</dbReference>
<dbReference type="AlphaFoldDB" id="A0A328FHX8"/>
<evidence type="ECO:0000313" key="7">
    <source>
        <dbReference type="EMBL" id="QBH12847.1"/>
    </source>
</evidence>
<protein>
    <recommendedName>
        <fullName evidence="6">Peptidase S8/S53 domain-containing protein</fullName>
    </recommendedName>
</protein>
<feature type="domain" description="Peptidase S8/S53" evidence="6">
    <location>
        <begin position="28"/>
        <end position="154"/>
    </location>
</feature>
<dbReference type="EMBL" id="QLNI01000008">
    <property type="protein sequence ID" value="RAM03082.1"/>
    <property type="molecule type" value="Genomic_DNA"/>
</dbReference>
<dbReference type="InterPro" id="IPR000209">
    <property type="entry name" value="Peptidase_S8/S53_dom"/>
</dbReference>
<evidence type="ECO:0000313" key="9">
    <source>
        <dbReference type="Proteomes" id="UP000248798"/>
    </source>
</evidence>
<dbReference type="Gene3D" id="3.40.50.200">
    <property type="entry name" value="Peptidase S8/S53 domain"/>
    <property type="match status" value="1"/>
</dbReference>
<keyword evidence="4" id="KW-0720">Serine protease</keyword>
<sequence length="215" mass="23151">MPITWWSWAMKALFSRAGPRNLPMTPEIAIIDSGINPGHPHVGPITGGHGYETDPETGQVGQTDDFMDNIGHGTAIAGIIKEKVPDAGLYAVKIFSRDLGTAVPVLIQAIAWCIRRKFDIIHLSLGVENKNSAGPLKQLCDTAREKGILIIASARGPEHRIYPACFSNVAGVYRHPDCAWDDLVFHCGSPVAFGAHGFPCPIPGLPQEKNIQGQG</sequence>
<evidence type="ECO:0000259" key="6">
    <source>
        <dbReference type="Pfam" id="PF00082"/>
    </source>
</evidence>
<gene>
    <name evidence="8" type="ORF">DO021_05540</name>
    <name evidence="7" type="ORF">EYB58_07925</name>
</gene>
<evidence type="ECO:0000256" key="3">
    <source>
        <dbReference type="ARBA" id="ARBA00022801"/>
    </source>
</evidence>
<dbReference type="InterPro" id="IPR036852">
    <property type="entry name" value="Peptidase_S8/S53_dom_sf"/>
</dbReference>
<dbReference type="OrthoDB" id="5405281at2"/>
<evidence type="ECO:0000256" key="2">
    <source>
        <dbReference type="ARBA" id="ARBA00022670"/>
    </source>
</evidence>
<evidence type="ECO:0000256" key="5">
    <source>
        <dbReference type="PROSITE-ProRule" id="PRU01240"/>
    </source>
</evidence>
<comment type="caution">
    <text evidence="5">Lacks conserved residue(s) required for the propagation of feature annotation.</text>
</comment>
<evidence type="ECO:0000256" key="4">
    <source>
        <dbReference type="ARBA" id="ARBA00022825"/>
    </source>
</evidence>
<dbReference type="PANTHER" id="PTHR43806:SF11">
    <property type="entry name" value="CEREVISIN-RELATED"/>
    <property type="match status" value="1"/>
</dbReference>
<dbReference type="Proteomes" id="UP000293902">
    <property type="component" value="Chromosome"/>
</dbReference>
<keyword evidence="10" id="KW-1185">Reference proteome</keyword>
<dbReference type="GO" id="GO:0006508">
    <property type="term" value="P:proteolysis"/>
    <property type="evidence" value="ECO:0007669"/>
    <property type="project" value="UniProtKB-KW"/>
</dbReference>
<evidence type="ECO:0000256" key="1">
    <source>
        <dbReference type="ARBA" id="ARBA00011073"/>
    </source>
</evidence>